<feature type="region of interest" description="Disordered" evidence="1">
    <location>
        <begin position="88"/>
        <end position="119"/>
    </location>
</feature>
<organism evidence="2 3">
    <name type="scientific">Ignelater luminosus</name>
    <name type="common">Cucubano</name>
    <name type="synonym">Pyrophorus luminosus</name>
    <dbReference type="NCBI Taxonomy" id="2038154"/>
    <lineage>
        <taxon>Eukaryota</taxon>
        <taxon>Metazoa</taxon>
        <taxon>Ecdysozoa</taxon>
        <taxon>Arthropoda</taxon>
        <taxon>Hexapoda</taxon>
        <taxon>Insecta</taxon>
        <taxon>Pterygota</taxon>
        <taxon>Neoptera</taxon>
        <taxon>Endopterygota</taxon>
        <taxon>Coleoptera</taxon>
        <taxon>Polyphaga</taxon>
        <taxon>Elateriformia</taxon>
        <taxon>Elateroidea</taxon>
        <taxon>Elateridae</taxon>
        <taxon>Agrypninae</taxon>
        <taxon>Pyrophorini</taxon>
        <taxon>Ignelater</taxon>
    </lineage>
</organism>
<reference evidence="2" key="1">
    <citation type="submission" date="2019-08" db="EMBL/GenBank/DDBJ databases">
        <title>The genome of the North American firefly Photinus pyralis.</title>
        <authorList>
            <consortium name="Photinus pyralis genome working group"/>
            <person name="Fallon T.R."/>
            <person name="Sander Lower S.E."/>
            <person name="Weng J.-K."/>
        </authorList>
    </citation>
    <scope>NUCLEOTIDE SEQUENCE</scope>
    <source>
        <strain evidence="2">TRF0915ILg1</strain>
        <tissue evidence="2">Whole body</tissue>
    </source>
</reference>
<comment type="caution">
    <text evidence="2">The sequence shown here is derived from an EMBL/GenBank/DDBJ whole genome shotgun (WGS) entry which is preliminary data.</text>
</comment>
<keyword evidence="3" id="KW-1185">Reference proteome</keyword>
<sequence>MDLIGVLDSLKLMPTLSIYDLPLLCLQPWDRAVNPVNIKLRFRCSESVSFDTNIFSKEKFLSHAVTDTCLPESETRTIFADVDGHLSSGKANDHPSSSSRIVYNDHSSDDSFESDEEKSTIDVPRDGYIIANVYGKSLARKHVVIVDRYEVRSLKRNFISNGFCFTNEPLATVPFQDVVAVLPKPIKDSKPRFQDMVYFNVDLSEYTLQQRLSNKLSQKYHLFL</sequence>
<gene>
    <name evidence="2" type="ORF">ILUMI_03036</name>
</gene>
<accession>A0A8K0GKU6</accession>
<dbReference type="AlphaFoldDB" id="A0A8K0GKU6"/>
<evidence type="ECO:0000313" key="2">
    <source>
        <dbReference type="EMBL" id="KAF2903151.1"/>
    </source>
</evidence>
<dbReference type="EMBL" id="VTPC01001096">
    <property type="protein sequence ID" value="KAF2903151.1"/>
    <property type="molecule type" value="Genomic_DNA"/>
</dbReference>
<evidence type="ECO:0000313" key="3">
    <source>
        <dbReference type="Proteomes" id="UP000801492"/>
    </source>
</evidence>
<protein>
    <submittedName>
        <fullName evidence="2">Uncharacterized protein</fullName>
    </submittedName>
</protein>
<evidence type="ECO:0000256" key="1">
    <source>
        <dbReference type="SAM" id="MobiDB-lite"/>
    </source>
</evidence>
<dbReference type="Proteomes" id="UP000801492">
    <property type="component" value="Unassembled WGS sequence"/>
</dbReference>
<dbReference type="OrthoDB" id="6781106at2759"/>
<name>A0A8K0GKU6_IGNLU</name>
<proteinExistence type="predicted"/>